<gene>
    <name evidence="1" type="ORF">NZ698_16410</name>
</gene>
<evidence type="ECO:0000313" key="2">
    <source>
        <dbReference type="Proteomes" id="UP001208649"/>
    </source>
</evidence>
<evidence type="ECO:0008006" key="3">
    <source>
        <dbReference type="Google" id="ProtNLM"/>
    </source>
</evidence>
<name>A0ABT2W9W0_9FLAO</name>
<dbReference type="Proteomes" id="UP001208649">
    <property type="component" value="Unassembled WGS sequence"/>
</dbReference>
<comment type="caution">
    <text evidence="1">The sequence shown here is derived from an EMBL/GenBank/DDBJ whole genome shotgun (WGS) entry which is preliminary data.</text>
</comment>
<dbReference type="PROSITE" id="PS51257">
    <property type="entry name" value="PROKAR_LIPOPROTEIN"/>
    <property type="match status" value="1"/>
</dbReference>
<keyword evidence="2" id="KW-1185">Reference proteome</keyword>
<accession>A0ABT2W9W0</accession>
<evidence type="ECO:0000313" key="1">
    <source>
        <dbReference type="EMBL" id="MCU7618779.1"/>
    </source>
</evidence>
<dbReference type="EMBL" id="JAOTEM010000005">
    <property type="protein sequence ID" value="MCU7618779.1"/>
    <property type="molecule type" value="Genomic_DNA"/>
</dbReference>
<organism evidence="1 2">
    <name type="scientific">Chryseobacterium edaphi</name>
    <dbReference type="NCBI Taxonomy" id="2976532"/>
    <lineage>
        <taxon>Bacteria</taxon>
        <taxon>Pseudomonadati</taxon>
        <taxon>Bacteroidota</taxon>
        <taxon>Flavobacteriia</taxon>
        <taxon>Flavobacteriales</taxon>
        <taxon>Weeksellaceae</taxon>
        <taxon>Chryseobacterium group</taxon>
        <taxon>Chryseobacterium</taxon>
    </lineage>
</organism>
<proteinExistence type="predicted"/>
<reference evidence="2" key="1">
    <citation type="submission" date="2023-07" db="EMBL/GenBank/DDBJ databases">
        <title>Chryseobacterium sp. strain PBS4-4 Genome sequencing and assembly.</title>
        <authorList>
            <person name="Jung Y."/>
        </authorList>
    </citation>
    <scope>NUCLEOTIDE SEQUENCE [LARGE SCALE GENOMIC DNA]</scope>
    <source>
        <strain evidence="2">PBS4-4</strain>
    </source>
</reference>
<sequence>MKVCLLLLFFTVISCSKKDFQRIRFRNFDIAVPTRWKKIELSGIDSNVGGLLTENNDTIVFDYGPHSNSLEETPNIYDRKFLNEILKAHPDIDTTEMIIVNDISKIEPENYKINYSYTERLSGYQAKIVYPKKAGKGITGIYIDSIGHSSLGKIEFNLYAENLNIEDQKALLKAIKTIHFKK</sequence>
<protein>
    <recommendedName>
        <fullName evidence="3">Lipoprotein</fullName>
    </recommendedName>
</protein>